<feature type="repeat" description="ANK" evidence="3">
    <location>
        <begin position="703"/>
        <end position="735"/>
    </location>
</feature>
<evidence type="ECO:0000256" key="2">
    <source>
        <dbReference type="ARBA" id="ARBA00023043"/>
    </source>
</evidence>
<dbReference type="PANTHER" id="PTHR24126:SF14">
    <property type="entry name" value="ANK_REP_REGION DOMAIN-CONTAINING PROTEIN"/>
    <property type="match status" value="1"/>
</dbReference>
<dbReference type="SMART" id="SM00248">
    <property type="entry name" value="ANK"/>
    <property type="match status" value="11"/>
</dbReference>
<feature type="repeat" description="ANK" evidence="3">
    <location>
        <begin position="592"/>
        <end position="624"/>
    </location>
</feature>
<dbReference type="Pfam" id="PF13374">
    <property type="entry name" value="TPR_10"/>
    <property type="match status" value="1"/>
</dbReference>
<dbReference type="EMBL" id="JAFEKC020000013">
    <property type="protein sequence ID" value="KAK0511482.1"/>
    <property type="molecule type" value="Genomic_DNA"/>
</dbReference>
<accession>A0AA39V0Z5</accession>
<gene>
    <name evidence="5" type="ORF">JMJ35_006055</name>
</gene>
<organism evidence="5 6">
    <name type="scientific">Cladonia borealis</name>
    <dbReference type="NCBI Taxonomy" id="184061"/>
    <lineage>
        <taxon>Eukaryota</taxon>
        <taxon>Fungi</taxon>
        <taxon>Dikarya</taxon>
        <taxon>Ascomycota</taxon>
        <taxon>Pezizomycotina</taxon>
        <taxon>Lecanoromycetes</taxon>
        <taxon>OSLEUM clade</taxon>
        <taxon>Lecanoromycetidae</taxon>
        <taxon>Lecanorales</taxon>
        <taxon>Lecanorineae</taxon>
        <taxon>Cladoniaceae</taxon>
        <taxon>Cladonia</taxon>
    </lineage>
</organism>
<dbReference type="SUPFAM" id="SSF48403">
    <property type="entry name" value="Ankyrin repeat"/>
    <property type="match status" value="2"/>
</dbReference>
<feature type="repeat" description="ANK" evidence="3">
    <location>
        <begin position="559"/>
        <end position="591"/>
    </location>
</feature>
<dbReference type="Pfam" id="PF12796">
    <property type="entry name" value="Ank_2"/>
    <property type="match status" value="3"/>
</dbReference>
<dbReference type="PRINTS" id="PR01415">
    <property type="entry name" value="ANKYRIN"/>
</dbReference>
<reference evidence="5" key="1">
    <citation type="submission" date="2023-03" db="EMBL/GenBank/DDBJ databases">
        <title>Complete genome of Cladonia borealis.</title>
        <authorList>
            <person name="Park H."/>
        </authorList>
    </citation>
    <scope>NUCLEOTIDE SEQUENCE</scope>
    <source>
        <strain evidence="5">ANT050790</strain>
    </source>
</reference>
<dbReference type="AlphaFoldDB" id="A0AA39V0Z5"/>
<dbReference type="InterPro" id="IPR002110">
    <property type="entry name" value="Ankyrin_rpt"/>
</dbReference>
<dbReference type="InterPro" id="IPR036770">
    <property type="entry name" value="Ankyrin_rpt-contain_sf"/>
</dbReference>
<keyword evidence="1" id="KW-0677">Repeat</keyword>
<dbReference type="Pfam" id="PF00023">
    <property type="entry name" value="Ank"/>
    <property type="match status" value="1"/>
</dbReference>
<feature type="region of interest" description="Disordered" evidence="4">
    <location>
        <begin position="270"/>
        <end position="303"/>
    </location>
</feature>
<proteinExistence type="predicted"/>
<comment type="caution">
    <text evidence="5">The sequence shown here is derived from an EMBL/GenBank/DDBJ whole genome shotgun (WGS) entry which is preliminary data.</text>
</comment>
<protein>
    <recommendedName>
        <fullName evidence="7">Ankyrin repeat protein</fullName>
    </recommendedName>
</protein>
<dbReference type="Gene3D" id="1.25.40.10">
    <property type="entry name" value="Tetratricopeptide repeat domain"/>
    <property type="match status" value="1"/>
</dbReference>
<dbReference type="PANTHER" id="PTHR24126">
    <property type="entry name" value="ANKYRIN REPEAT, PH AND SEC7 DOMAIN CONTAINING PROTEIN SECG-RELATED"/>
    <property type="match status" value="1"/>
</dbReference>
<evidence type="ECO:0000313" key="5">
    <source>
        <dbReference type="EMBL" id="KAK0511482.1"/>
    </source>
</evidence>
<feature type="repeat" description="ANK" evidence="3">
    <location>
        <begin position="669"/>
        <end position="701"/>
    </location>
</feature>
<feature type="repeat" description="ANK" evidence="3">
    <location>
        <begin position="736"/>
        <end position="768"/>
    </location>
</feature>
<evidence type="ECO:0000256" key="4">
    <source>
        <dbReference type="SAM" id="MobiDB-lite"/>
    </source>
</evidence>
<keyword evidence="2 3" id="KW-0040">ANK repeat</keyword>
<evidence type="ECO:0000313" key="6">
    <source>
        <dbReference type="Proteomes" id="UP001166286"/>
    </source>
</evidence>
<feature type="repeat" description="ANK" evidence="3">
    <location>
        <begin position="900"/>
        <end position="932"/>
    </location>
</feature>
<evidence type="ECO:0008006" key="7">
    <source>
        <dbReference type="Google" id="ProtNLM"/>
    </source>
</evidence>
<dbReference type="SUPFAM" id="SSF48452">
    <property type="entry name" value="TPR-like"/>
    <property type="match status" value="1"/>
</dbReference>
<dbReference type="PROSITE" id="PS50297">
    <property type="entry name" value="ANK_REP_REGION"/>
    <property type="match status" value="6"/>
</dbReference>
<dbReference type="Proteomes" id="UP001166286">
    <property type="component" value="Unassembled WGS sequence"/>
</dbReference>
<feature type="repeat" description="ANK" evidence="3">
    <location>
        <begin position="867"/>
        <end position="899"/>
    </location>
</feature>
<evidence type="ECO:0000256" key="3">
    <source>
        <dbReference type="PROSITE-ProRule" id="PRU00023"/>
    </source>
</evidence>
<dbReference type="Gene3D" id="1.25.40.20">
    <property type="entry name" value="Ankyrin repeat-containing domain"/>
    <property type="match status" value="4"/>
</dbReference>
<feature type="compositionally biased region" description="Polar residues" evidence="4">
    <location>
        <begin position="275"/>
        <end position="294"/>
    </location>
</feature>
<name>A0AA39V0Z5_9LECA</name>
<feature type="repeat" description="ANK" evidence="3">
    <location>
        <begin position="769"/>
        <end position="801"/>
    </location>
</feature>
<keyword evidence="6" id="KW-1185">Reference proteome</keyword>
<dbReference type="InterPro" id="IPR011990">
    <property type="entry name" value="TPR-like_helical_dom_sf"/>
</dbReference>
<dbReference type="PROSITE" id="PS50088">
    <property type="entry name" value="ANK_REPEAT"/>
    <property type="match status" value="8"/>
</dbReference>
<evidence type="ECO:0000256" key="1">
    <source>
        <dbReference type="ARBA" id="ARBA00022737"/>
    </source>
</evidence>
<sequence>MDPITVISTVGTTAQIVQSVATTLYSFISSAKVADQSLEALHVEVKGLHGVLGTVENTLKSSVIAQAKEAAALADGIWASIDNATEDCQLTVKVLQNIVQGLGNSPSTSYKKVIKQIQLNLNAEDIRNVKARVQTHSFILQLTLQMAVLFISCLSSNNVVNTVNPKLDIITPKLDSLIEMVSNLDISQINATDNKLPEALKNPDVLIHSEQLKRSAKAVITTASTITGTNSTIQSGSDHRLSKISTDGDPLDDARKNRIEQWIPQLTIEEEDSLQTDLTQGTAITSPSTATNSLKELDTTDSESDGEIELDVVTRFLERGQREYERHRHAEAMKLFRTGLRRAASLSLDRKAGLELEDIQLKIACCYLYQKHLDEAEHLFKEIVKHNTEKTSAARAFHACAGLAQIYLCRESFRDAERWCKKSLSGWKRLVGKQHSLYITSLWLMEFIHETEGDADSAGIFADLVIGVKAETEGDDINAPGFQPERIRTLVTEFRMKSAETLLSSLGFDTNSSAFSADDALLKLTGMKAGNNLRSNANMTLTVQYLLKRGANVNAKNISDVTALLLASRLGHTDIVQLLCERGADVKQATFMGNSALHAAAREGHLQIVKLLCENSADVNAKGRPNSDRDSGKTSMEGLSSFLESLHIDSPSSSSRFGRANTELAHLGAGSTAIVEAAYGGHTAVVEVLLNRGANMEQNDNNRRHTALLAAASEGHESTVRFLLNTSASVNASDANDMTALHLVVHNGWHSLTELLLANGASASTTASNGMTPLITAASRDNAKGVELLLNARADIEARDENTLTALIYASRDNCNAAMQVLLQHGASTKTPPDIMSPLYIATSQDNTSGVVLLLGAGADPEVKFKGDCTPLLLAARKGYGDIVRILLAHKASTEARSLDSHTALLIAAIRGDLDMVKNLVDAGANLEAKNSGGATAVIAIAGNNAQFCEWAPANTKRVEMMRLLCERGVNLSARDSWGKTALYRAGKDSSSDKKILVQILKSHGAK</sequence>